<evidence type="ECO:0000256" key="2">
    <source>
        <dbReference type="ARBA" id="ARBA00009773"/>
    </source>
</evidence>
<dbReference type="GO" id="GO:0055085">
    <property type="term" value="P:transmembrane transport"/>
    <property type="evidence" value="ECO:0007669"/>
    <property type="project" value="TreeGrafter"/>
</dbReference>
<proteinExistence type="inferred from homology"/>
<dbReference type="GO" id="GO:0005886">
    <property type="term" value="C:plasma membrane"/>
    <property type="evidence" value="ECO:0007669"/>
    <property type="project" value="UniProtKB-SubCell"/>
</dbReference>
<keyword evidence="3" id="KW-0813">Transport</keyword>
<sequence>MLQKPFYRICLGIIMVLTIILLLSKVSFIFIPLVTLINILIVPVMLSGFLYYLLRPIVQFLERKGWNRMLSILAIYLLFAGVVTVFLIVVWPPLQKQVTDFVNNVPLLLRELQAQFNEIRQSRLFSMFSEQNAQISNKLTESINSVIEAATKSISHVVTFLNDFFIVVGTAPILLYYMLKQDDRVTPTLTRMLPKRYRRDGEQVIHEIDNGLKGFIAGRMISAVLLAVMGFIGFWLIGLPYPLLLAIVGALFNFIPYFGPFLGAVPCVIVAFTESTSMVIWVIVIVVVSQQIEGNLISPYIYGKTINIHPLTTIILLLIAGDFAGILGMILAIPVYMMAKIIIVRMYQLYLDSRKGDEEDDAAPEDASLQAAVPASEDVHR</sequence>
<keyword evidence="4" id="KW-1003">Cell membrane</keyword>
<keyword evidence="7 9" id="KW-0472">Membrane</keyword>
<feature type="transmembrane region" description="Helical" evidence="9">
    <location>
        <begin position="216"/>
        <end position="237"/>
    </location>
</feature>
<evidence type="ECO:0000256" key="6">
    <source>
        <dbReference type="ARBA" id="ARBA00022989"/>
    </source>
</evidence>
<protein>
    <submittedName>
        <fullName evidence="10">AI-2E family transporter</fullName>
    </submittedName>
</protein>
<feature type="transmembrane region" description="Helical" evidence="9">
    <location>
        <begin position="314"/>
        <end position="339"/>
    </location>
</feature>
<feature type="transmembrane region" description="Helical" evidence="9">
    <location>
        <begin position="29"/>
        <end position="54"/>
    </location>
</feature>
<organism evidence="10 11">
    <name type="scientific">Paenibacillus woosongensis</name>
    <dbReference type="NCBI Taxonomy" id="307580"/>
    <lineage>
        <taxon>Bacteria</taxon>
        <taxon>Bacillati</taxon>
        <taxon>Bacillota</taxon>
        <taxon>Bacilli</taxon>
        <taxon>Bacillales</taxon>
        <taxon>Paenibacillaceae</taxon>
        <taxon>Paenibacillus</taxon>
    </lineage>
</organism>
<keyword evidence="6 9" id="KW-1133">Transmembrane helix</keyword>
<feature type="transmembrane region" description="Helical" evidence="9">
    <location>
        <begin position="160"/>
        <end position="179"/>
    </location>
</feature>
<reference evidence="10" key="1">
    <citation type="submission" date="2023-05" db="EMBL/GenBank/DDBJ databases">
        <title>Comparative genomics of Bacillaceae isolates and their secondary metabolite potential.</title>
        <authorList>
            <person name="Song L."/>
            <person name="Nielsen L.J."/>
            <person name="Mohite O."/>
            <person name="Xu X."/>
            <person name="Weber T."/>
            <person name="Kovacs A.T."/>
        </authorList>
    </citation>
    <scope>NUCLEOTIDE SEQUENCE</scope>
    <source>
        <strain evidence="10">B2_4</strain>
    </source>
</reference>
<accession>A0AA95I5C3</accession>
<evidence type="ECO:0000256" key="9">
    <source>
        <dbReference type="SAM" id="Phobius"/>
    </source>
</evidence>
<feature type="transmembrane region" description="Helical" evidence="9">
    <location>
        <begin position="243"/>
        <end position="272"/>
    </location>
</feature>
<feature type="transmembrane region" description="Helical" evidence="9">
    <location>
        <begin position="279"/>
        <end position="302"/>
    </location>
</feature>
<dbReference type="AlphaFoldDB" id="A0AA95I5C3"/>
<feature type="region of interest" description="Disordered" evidence="8">
    <location>
        <begin position="357"/>
        <end position="381"/>
    </location>
</feature>
<dbReference type="PANTHER" id="PTHR21716">
    <property type="entry name" value="TRANSMEMBRANE PROTEIN"/>
    <property type="match status" value="1"/>
</dbReference>
<comment type="subcellular location">
    <subcellularLocation>
        <location evidence="1">Cell membrane</location>
        <topology evidence="1">Multi-pass membrane protein</topology>
    </subcellularLocation>
</comment>
<feature type="transmembrane region" description="Helical" evidence="9">
    <location>
        <begin position="66"/>
        <end position="91"/>
    </location>
</feature>
<dbReference type="PANTHER" id="PTHR21716:SF53">
    <property type="entry name" value="PERMEASE PERM-RELATED"/>
    <property type="match status" value="1"/>
</dbReference>
<evidence type="ECO:0000256" key="3">
    <source>
        <dbReference type="ARBA" id="ARBA00022448"/>
    </source>
</evidence>
<dbReference type="KEGG" id="pwn:QNH46_12950"/>
<dbReference type="Proteomes" id="UP001177943">
    <property type="component" value="Chromosome"/>
</dbReference>
<feature type="transmembrane region" description="Helical" evidence="9">
    <location>
        <begin position="5"/>
        <end position="23"/>
    </location>
</feature>
<evidence type="ECO:0000256" key="4">
    <source>
        <dbReference type="ARBA" id="ARBA00022475"/>
    </source>
</evidence>
<evidence type="ECO:0000256" key="7">
    <source>
        <dbReference type="ARBA" id="ARBA00023136"/>
    </source>
</evidence>
<evidence type="ECO:0000256" key="1">
    <source>
        <dbReference type="ARBA" id="ARBA00004651"/>
    </source>
</evidence>
<dbReference type="Pfam" id="PF01594">
    <property type="entry name" value="AI-2E_transport"/>
    <property type="match status" value="1"/>
</dbReference>
<comment type="similarity">
    <text evidence="2">Belongs to the autoinducer-2 exporter (AI-2E) (TC 2.A.86) family.</text>
</comment>
<keyword evidence="5 9" id="KW-0812">Transmembrane</keyword>
<evidence type="ECO:0000256" key="5">
    <source>
        <dbReference type="ARBA" id="ARBA00022692"/>
    </source>
</evidence>
<dbReference type="RefSeq" id="WP_283924690.1">
    <property type="nucleotide sequence ID" value="NZ_CP126084.1"/>
</dbReference>
<dbReference type="EMBL" id="CP126084">
    <property type="protein sequence ID" value="WHX47087.1"/>
    <property type="molecule type" value="Genomic_DNA"/>
</dbReference>
<evidence type="ECO:0000313" key="11">
    <source>
        <dbReference type="Proteomes" id="UP001177943"/>
    </source>
</evidence>
<name>A0AA95I5C3_9BACL</name>
<dbReference type="InterPro" id="IPR002549">
    <property type="entry name" value="AI-2E-like"/>
</dbReference>
<evidence type="ECO:0000256" key="8">
    <source>
        <dbReference type="SAM" id="MobiDB-lite"/>
    </source>
</evidence>
<evidence type="ECO:0000313" key="10">
    <source>
        <dbReference type="EMBL" id="WHX47087.1"/>
    </source>
</evidence>
<gene>
    <name evidence="10" type="ORF">QNH46_12950</name>
</gene>